<feature type="domain" description="PsbP C-terminal" evidence="1">
    <location>
        <begin position="56"/>
        <end position="238"/>
    </location>
</feature>
<dbReference type="GO" id="GO:0015979">
    <property type="term" value="P:photosynthesis"/>
    <property type="evidence" value="ECO:0007669"/>
    <property type="project" value="InterPro"/>
</dbReference>
<evidence type="ECO:0000313" key="2">
    <source>
        <dbReference type="EMBL" id="KAI3426068.1"/>
    </source>
</evidence>
<dbReference type="PANTHER" id="PTHR31407:SF16">
    <property type="entry name" value="PSBP DOMAIN-CONTAINING PROTEIN 7, CHLOROPLASTIC"/>
    <property type="match status" value="1"/>
</dbReference>
<dbReference type="Proteomes" id="UP001055712">
    <property type="component" value="Unassembled WGS sequence"/>
</dbReference>
<dbReference type="PROSITE" id="PS51318">
    <property type="entry name" value="TAT"/>
    <property type="match status" value="1"/>
</dbReference>
<dbReference type="Pfam" id="PF01789">
    <property type="entry name" value="PsbP"/>
    <property type="match status" value="1"/>
</dbReference>
<dbReference type="InterPro" id="IPR002683">
    <property type="entry name" value="PsbP_C"/>
</dbReference>
<dbReference type="PANTHER" id="PTHR31407">
    <property type="match status" value="1"/>
</dbReference>
<dbReference type="Gene3D" id="3.40.1000.10">
    <property type="entry name" value="Mog1/PsbP, alpha/beta/alpha sandwich"/>
    <property type="match status" value="1"/>
</dbReference>
<dbReference type="GO" id="GO:0019898">
    <property type="term" value="C:extrinsic component of membrane"/>
    <property type="evidence" value="ECO:0007669"/>
    <property type="project" value="InterPro"/>
</dbReference>
<dbReference type="InterPro" id="IPR006311">
    <property type="entry name" value="TAT_signal"/>
</dbReference>
<organism evidence="2 3">
    <name type="scientific">Chlorella vulgaris</name>
    <name type="common">Green alga</name>
    <dbReference type="NCBI Taxonomy" id="3077"/>
    <lineage>
        <taxon>Eukaryota</taxon>
        <taxon>Viridiplantae</taxon>
        <taxon>Chlorophyta</taxon>
        <taxon>core chlorophytes</taxon>
        <taxon>Trebouxiophyceae</taxon>
        <taxon>Chlorellales</taxon>
        <taxon>Chlorellaceae</taxon>
        <taxon>Chlorella clade</taxon>
        <taxon>Chlorella</taxon>
    </lineage>
</organism>
<reference evidence="2" key="2">
    <citation type="submission" date="2020-11" db="EMBL/GenBank/DDBJ databases">
        <authorList>
            <person name="Cecchin M."/>
            <person name="Marcolungo L."/>
            <person name="Rossato M."/>
            <person name="Girolomoni L."/>
            <person name="Cosentino E."/>
            <person name="Cuine S."/>
            <person name="Li-Beisson Y."/>
            <person name="Delledonne M."/>
            <person name="Ballottari M."/>
        </authorList>
    </citation>
    <scope>NUCLEOTIDE SEQUENCE</scope>
    <source>
        <strain evidence="2">211/11P</strain>
        <tissue evidence="2">Whole cell</tissue>
    </source>
</reference>
<evidence type="ECO:0000313" key="3">
    <source>
        <dbReference type="Proteomes" id="UP001055712"/>
    </source>
</evidence>
<keyword evidence="3" id="KW-1185">Reference proteome</keyword>
<dbReference type="GO" id="GO:0009654">
    <property type="term" value="C:photosystem II oxygen evolving complex"/>
    <property type="evidence" value="ECO:0007669"/>
    <property type="project" value="InterPro"/>
</dbReference>
<evidence type="ECO:0000259" key="1">
    <source>
        <dbReference type="Pfam" id="PF01789"/>
    </source>
</evidence>
<sequence length="241" mass="25176">MLQQSASDRRGILALLVSAGAAISLPASSAAAAAAPARAAAPSPLPVPPLTETYVNAEGFKFNYPPDWVVAFDRTGSSGNGAVIVVGDFRALITVSVFRTTTVAEAVLRAGLSEENGYEICVEPQQRQAMRFQLLRSTIAAAAAAGAGDGAAREAEGSVSAAYDFEYSLESCQGEVEEGLGGTLRCLGPFNNVIPSQRRHHIGRCLLINGKAYSLNANTPEDRWVQVGPILQAVVDTFGPA</sequence>
<dbReference type="AlphaFoldDB" id="A0A9D4TI17"/>
<dbReference type="EMBL" id="SIDB01000011">
    <property type="protein sequence ID" value="KAI3426068.1"/>
    <property type="molecule type" value="Genomic_DNA"/>
</dbReference>
<proteinExistence type="predicted"/>
<protein>
    <recommendedName>
        <fullName evidence="1">PsbP C-terminal domain-containing protein</fullName>
    </recommendedName>
</protein>
<comment type="caution">
    <text evidence="2">The sequence shown here is derived from an EMBL/GenBank/DDBJ whole genome shotgun (WGS) entry which is preliminary data.</text>
</comment>
<gene>
    <name evidence="2" type="ORF">D9Q98_008036</name>
</gene>
<reference evidence="2" key="1">
    <citation type="journal article" date="2019" name="Plant J.">
        <title>Chlorella vulgaris genome assembly and annotation reveals the molecular basis for metabolic acclimation to high light conditions.</title>
        <authorList>
            <person name="Cecchin M."/>
            <person name="Marcolungo L."/>
            <person name="Rossato M."/>
            <person name="Girolomoni L."/>
            <person name="Cosentino E."/>
            <person name="Cuine S."/>
            <person name="Li-Beisson Y."/>
            <person name="Delledonne M."/>
            <person name="Ballottari M."/>
        </authorList>
    </citation>
    <scope>NUCLEOTIDE SEQUENCE</scope>
    <source>
        <strain evidence="2">211/11P</strain>
    </source>
</reference>
<dbReference type="OrthoDB" id="506382at2759"/>
<name>A0A9D4TI17_CHLVU</name>
<dbReference type="GO" id="GO:0005509">
    <property type="term" value="F:calcium ion binding"/>
    <property type="evidence" value="ECO:0007669"/>
    <property type="project" value="InterPro"/>
</dbReference>
<accession>A0A9D4TI17</accession>